<name>A0AA88A8P8_FICCA</name>
<keyword evidence="3" id="KW-1185">Reference proteome</keyword>
<dbReference type="Proteomes" id="UP001187192">
    <property type="component" value="Unassembled WGS sequence"/>
</dbReference>
<evidence type="ECO:0000256" key="1">
    <source>
        <dbReference type="SAM" id="MobiDB-lite"/>
    </source>
</evidence>
<proteinExistence type="predicted"/>
<reference evidence="2" key="1">
    <citation type="submission" date="2023-07" db="EMBL/GenBank/DDBJ databases">
        <title>draft genome sequence of fig (Ficus carica).</title>
        <authorList>
            <person name="Takahashi T."/>
            <person name="Nishimura K."/>
        </authorList>
    </citation>
    <scope>NUCLEOTIDE SEQUENCE</scope>
</reference>
<accession>A0AA88A8P8</accession>
<gene>
    <name evidence="2" type="ORF">TIFTF001_016984</name>
</gene>
<organism evidence="2 3">
    <name type="scientific">Ficus carica</name>
    <name type="common">Common fig</name>
    <dbReference type="NCBI Taxonomy" id="3494"/>
    <lineage>
        <taxon>Eukaryota</taxon>
        <taxon>Viridiplantae</taxon>
        <taxon>Streptophyta</taxon>
        <taxon>Embryophyta</taxon>
        <taxon>Tracheophyta</taxon>
        <taxon>Spermatophyta</taxon>
        <taxon>Magnoliopsida</taxon>
        <taxon>eudicotyledons</taxon>
        <taxon>Gunneridae</taxon>
        <taxon>Pentapetalae</taxon>
        <taxon>rosids</taxon>
        <taxon>fabids</taxon>
        <taxon>Rosales</taxon>
        <taxon>Moraceae</taxon>
        <taxon>Ficeae</taxon>
        <taxon>Ficus</taxon>
    </lineage>
</organism>
<dbReference type="AlphaFoldDB" id="A0AA88A8P8"/>
<evidence type="ECO:0000313" key="2">
    <source>
        <dbReference type="EMBL" id="GMN47795.1"/>
    </source>
</evidence>
<sequence length="51" mass="5620">MARRHRPLGLEGLHAARPHAMPGAAAQASQPRGATRFWRRAPWLTGFDACL</sequence>
<dbReference type="EMBL" id="BTGU01000026">
    <property type="protein sequence ID" value="GMN47795.1"/>
    <property type="molecule type" value="Genomic_DNA"/>
</dbReference>
<evidence type="ECO:0000313" key="3">
    <source>
        <dbReference type="Proteomes" id="UP001187192"/>
    </source>
</evidence>
<feature type="compositionally biased region" description="Low complexity" evidence="1">
    <location>
        <begin position="18"/>
        <end position="28"/>
    </location>
</feature>
<protein>
    <submittedName>
        <fullName evidence="2">Uncharacterized protein</fullName>
    </submittedName>
</protein>
<feature type="region of interest" description="Disordered" evidence="1">
    <location>
        <begin position="1"/>
        <end position="33"/>
    </location>
</feature>
<comment type="caution">
    <text evidence="2">The sequence shown here is derived from an EMBL/GenBank/DDBJ whole genome shotgun (WGS) entry which is preliminary data.</text>
</comment>